<dbReference type="Pfam" id="PF01464">
    <property type="entry name" value="SLT"/>
    <property type="match status" value="1"/>
</dbReference>
<name>A0A3Q8XNU7_9HYPH</name>
<dbReference type="InterPro" id="IPR023346">
    <property type="entry name" value="Lysozyme-like_dom_sf"/>
</dbReference>
<evidence type="ECO:0000256" key="2">
    <source>
        <dbReference type="SAM" id="SignalP"/>
    </source>
</evidence>
<keyword evidence="2" id="KW-0732">Signal</keyword>
<accession>A0A3Q8XNU7</accession>
<feature type="chain" id="PRO_5018636548" evidence="2">
    <location>
        <begin position="26"/>
        <end position="186"/>
    </location>
</feature>
<dbReference type="EMBL" id="CP032509">
    <property type="protein sequence ID" value="AZN70873.1"/>
    <property type="molecule type" value="Genomic_DNA"/>
</dbReference>
<dbReference type="AlphaFoldDB" id="A0A3Q8XNU7"/>
<reference evidence="4 5" key="1">
    <citation type="submission" date="2018-09" db="EMBL/GenBank/DDBJ databases">
        <title>Marinorhizobium profundi gen. nov., sp. nov., isolated from a deep-sea sediment sample from the New Britain Trench and proposal of Marinorhizobiaceae fam. nov. in the order Rhizobiales of the class Alphaproteobacteria.</title>
        <authorList>
            <person name="Cao J."/>
        </authorList>
    </citation>
    <scope>NUCLEOTIDE SEQUENCE [LARGE SCALE GENOMIC DNA]</scope>
    <source>
        <strain evidence="4 5">WS11</strain>
    </source>
</reference>
<protein>
    <submittedName>
        <fullName evidence="4">Lytic transglycosylase domain-containing protein</fullName>
    </submittedName>
</protein>
<proteinExistence type="inferred from homology"/>
<feature type="domain" description="Transglycosylase SLT" evidence="3">
    <location>
        <begin position="79"/>
        <end position="161"/>
    </location>
</feature>
<dbReference type="OrthoDB" id="5945995at2"/>
<dbReference type="KEGG" id="abaw:D5400_05920"/>
<comment type="similarity">
    <text evidence="1">Belongs to the virb1 family.</text>
</comment>
<evidence type="ECO:0000259" key="3">
    <source>
        <dbReference type="Pfam" id="PF01464"/>
    </source>
</evidence>
<dbReference type="SUPFAM" id="SSF53955">
    <property type="entry name" value="Lysozyme-like"/>
    <property type="match status" value="1"/>
</dbReference>
<evidence type="ECO:0000313" key="5">
    <source>
        <dbReference type="Proteomes" id="UP000268192"/>
    </source>
</evidence>
<dbReference type="PROSITE" id="PS51257">
    <property type="entry name" value="PROKAR_LIPOPROTEIN"/>
    <property type="match status" value="1"/>
</dbReference>
<dbReference type="InterPro" id="IPR008258">
    <property type="entry name" value="Transglycosylase_SLT_dom_1"/>
</dbReference>
<sequence>MSMRAGLIALLLATCISSQVSQAAAASCEAEITDAAKAYDIPVGILYSVGLTETGMRGSLQPFALNIEGKAYFARSKSEAVQVLNDALAQGKVLVDLGCMQINHHYHRDQFASVDAMLDPHANVRYAARFLHELKGRHDSWTMAVARYHAGPNNDPAQKRYVCRVISNLVATGYGQWTPGARAFCT</sequence>
<evidence type="ECO:0000256" key="1">
    <source>
        <dbReference type="ARBA" id="ARBA00009387"/>
    </source>
</evidence>
<evidence type="ECO:0000313" key="4">
    <source>
        <dbReference type="EMBL" id="AZN70873.1"/>
    </source>
</evidence>
<dbReference type="Gene3D" id="1.10.530.10">
    <property type="match status" value="1"/>
</dbReference>
<feature type="signal peptide" evidence="2">
    <location>
        <begin position="1"/>
        <end position="25"/>
    </location>
</feature>
<keyword evidence="5" id="KW-1185">Reference proteome</keyword>
<organism evidence="4 5">
    <name type="scientific">Georhizobium profundi</name>
    <dbReference type="NCBI Taxonomy" id="2341112"/>
    <lineage>
        <taxon>Bacteria</taxon>
        <taxon>Pseudomonadati</taxon>
        <taxon>Pseudomonadota</taxon>
        <taxon>Alphaproteobacteria</taxon>
        <taxon>Hyphomicrobiales</taxon>
        <taxon>Rhizobiaceae</taxon>
        <taxon>Georhizobium</taxon>
    </lineage>
</organism>
<gene>
    <name evidence="4" type="ORF">D5400_05920</name>
</gene>
<dbReference type="Proteomes" id="UP000268192">
    <property type="component" value="Chromosome"/>
</dbReference>